<dbReference type="RefSeq" id="WP_096184119.1">
    <property type="nucleotide sequence ID" value="NZ_BDUF01000109.1"/>
</dbReference>
<protein>
    <submittedName>
        <fullName evidence="2">Uncharacterized protein</fullName>
    </submittedName>
</protein>
<accession>A0A292YEQ8</accession>
<dbReference type="AlphaFoldDB" id="A0A292YEQ8"/>
<reference evidence="3" key="1">
    <citation type="submission" date="2017-07" db="EMBL/GenBank/DDBJ databases">
        <title>Draft genome sequence of Effusibacillus lacus strain skLN1.</title>
        <authorList>
            <person name="Watanabe M."/>
            <person name="Kojima H."/>
            <person name="Fukui M."/>
        </authorList>
    </citation>
    <scope>NUCLEOTIDE SEQUENCE [LARGE SCALE GENOMIC DNA]</scope>
    <source>
        <strain evidence="3">skLN1</strain>
    </source>
</reference>
<feature type="region of interest" description="Disordered" evidence="1">
    <location>
        <begin position="1"/>
        <end position="35"/>
    </location>
</feature>
<sequence>MYDDVHYANEDDTREDKDSMENDGGGVIPENAKNGVLVERQNLSVRGMPADPENYKSGE</sequence>
<feature type="region of interest" description="Disordered" evidence="1">
    <location>
        <begin position="40"/>
        <end position="59"/>
    </location>
</feature>
<evidence type="ECO:0000313" key="2">
    <source>
        <dbReference type="EMBL" id="GAX91902.1"/>
    </source>
</evidence>
<evidence type="ECO:0000256" key="1">
    <source>
        <dbReference type="SAM" id="MobiDB-lite"/>
    </source>
</evidence>
<name>A0A292YEQ8_9BACL</name>
<feature type="compositionally biased region" description="Basic and acidic residues" evidence="1">
    <location>
        <begin position="1"/>
        <end position="20"/>
    </location>
</feature>
<dbReference type="EMBL" id="BDUF01000109">
    <property type="protein sequence ID" value="GAX91902.1"/>
    <property type="molecule type" value="Genomic_DNA"/>
</dbReference>
<proteinExistence type="predicted"/>
<organism evidence="2 3">
    <name type="scientific">Effusibacillus lacus</name>
    <dbReference type="NCBI Taxonomy" id="1348429"/>
    <lineage>
        <taxon>Bacteria</taxon>
        <taxon>Bacillati</taxon>
        <taxon>Bacillota</taxon>
        <taxon>Bacilli</taxon>
        <taxon>Bacillales</taxon>
        <taxon>Alicyclobacillaceae</taxon>
        <taxon>Effusibacillus</taxon>
    </lineage>
</organism>
<gene>
    <name evidence="2" type="ORF">EFBL_3593</name>
</gene>
<keyword evidence="3" id="KW-1185">Reference proteome</keyword>
<dbReference type="Proteomes" id="UP000217785">
    <property type="component" value="Unassembled WGS sequence"/>
</dbReference>
<evidence type="ECO:0000313" key="3">
    <source>
        <dbReference type="Proteomes" id="UP000217785"/>
    </source>
</evidence>
<comment type="caution">
    <text evidence="2">The sequence shown here is derived from an EMBL/GenBank/DDBJ whole genome shotgun (WGS) entry which is preliminary data.</text>
</comment>